<dbReference type="Proteomes" id="UP000179797">
    <property type="component" value="Unassembled WGS sequence"/>
</dbReference>
<protein>
    <submittedName>
        <fullName evidence="4">Peptidase M23</fullName>
    </submittedName>
</protein>
<feature type="domain" description="M23ase beta-sheet core" evidence="3">
    <location>
        <begin position="188"/>
        <end position="283"/>
    </location>
</feature>
<keyword evidence="5" id="KW-1185">Reference proteome</keyword>
<keyword evidence="2" id="KW-0812">Transmembrane</keyword>
<dbReference type="AlphaFoldDB" id="A0A1S1Z0N7"/>
<keyword evidence="1" id="KW-0732">Signal</keyword>
<dbReference type="PANTHER" id="PTHR21666">
    <property type="entry name" value="PEPTIDASE-RELATED"/>
    <property type="match status" value="1"/>
</dbReference>
<dbReference type="InterPro" id="IPR050570">
    <property type="entry name" value="Cell_wall_metabolism_enzyme"/>
</dbReference>
<dbReference type="InterPro" id="IPR016047">
    <property type="entry name" value="M23ase_b-sheet_dom"/>
</dbReference>
<sequence length="290" mass="32596">MKKQGKTLSEWLTTRFVLVVRDEETFAERAAYRFSYVKILLVLGMIFSVLGVLSFFLATTLLSKIFDPRVAYRETDRKLIEMERSLDSLKIASNEKDVYMATIKAVIDGEVDNEEDYKAKIVNTDEVSDIQVDLKTIDPVDSVFRSEFEGVEINPTSVINNYSGIENVFFFPPVSNGVLSKTFNLKESHFGVDVLAKRNEGIKAISEGTVILSSWTQDSGYVIGIQHKGQVISFYKHNSVLLKKVGESVRAGDIIAIIGNSGEMTDGQHLHFELWYNGIPVDPVDFIAFE</sequence>
<proteinExistence type="predicted"/>
<evidence type="ECO:0000313" key="4">
    <source>
        <dbReference type="EMBL" id="OHX66812.1"/>
    </source>
</evidence>
<dbReference type="STRING" id="915059.NH26_10820"/>
<comment type="caution">
    <text evidence="4">The sequence shown here is derived from an EMBL/GenBank/DDBJ whole genome shotgun (WGS) entry which is preliminary data.</text>
</comment>
<dbReference type="Gene3D" id="2.70.70.10">
    <property type="entry name" value="Glucose Permease (Domain IIA)"/>
    <property type="match status" value="1"/>
</dbReference>
<evidence type="ECO:0000313" key="5">
    <source>
        <dbReference type="Proteomes" id="UP000179797"/>
    </source>
</evidence>
<feature type="transmembrane region" description="Helical" evidence="2">
    <location>
        <begin position="39"/>
        <end position="62"/>
    </location>
</feature>
<dbReference type="GO" id="GO:0004222">
    <property type="term" value="F:metalloendopeptidase activity"/>
    <property type="evidence" value="ECO:0007669"/>
    <property type="project" value="TreeGrafter"/>
</dbReference>
<accession>A0A1S1Z0N7</accession>
<reference evidence="4 5" key="1">
    <citation type="journal article" date="2012" name="Int. J. Syst. Evol. Microbiol.">
        <title>Flammeovirga pacifica sp. nov., isolated from deep-sea sediment.</title>
        <authorList>
            <person name="Xu H."/>
            <person name="Fu Y."/>
            <person name="Yang N."/>
            <person name="Ding Z."/>
            <person name="Lai Q."/>
            <person name="Zeng R."/>
        </authorList>
    </citation>
    <scope>NUCLEOTIDE SEQUENCE [LARGE SCALE GENOMIC DNA]</scope>
    <source>
        <strain evidence="5">DSM 24597 / LMG 26175 / WPAGA1</strain>
    </source>
</reference>
<keyword evidence="2" id="KW-1133">Transmembrane helix</keyword>
<name>A0A1S1Z0N7_FLAPC</name>
<dbReference type="SUPFAM" id="SSF51261">
    <property type="entry name" value="Duplicated hybrid motif"/>
    <property type="match status" value="1"/>
</dbReference>
<evidence type="ECO:0000259" key="3">
    <source>
        <dbReference type="Pfam" id="PF01551"/>
    </source>
</evidence>
<dbReference type="InterPro" id="IPR011055">
    <property type="entry name" value="Dup_hybrid_motif"/>
</dbReference>
<dbReference type="RefSeq" id="WP_044223158.1">
    <property type="nucleotide sequence ID" value="NZ_JRYR02000001.1"/>
</dbReference>
<gene>
    <name evidence="4" type="ORF">NH26_10820</name>
</gene>
<evidence type="ECO:0000256" key="2">
    <source>
        <dbReference type="SAM" id="Phobius"/>
    </source>
</evidence>
<organism evidence="4 5">
    <name type="scientific">Flammeovirga pacifica</name>
    <dbReference type="NCBI Taxonomy" id="915059"/>
    <lineage>
        <taxon>Bacteria</taxon>
        <taxon>Pseudomonadati</taxon>
        <taxon>Bacteroidota</taxon>
        <taxon>Cytophagia</taxon>
        <taxon>Cytophagales</taxon>
        <taxon>Flammeovirgaceae</taxon>
        <taxon>Flammeovirga</taxon>
    </lineage>
</organism>
<dbReference type="CDD" id="cd12797">
    <property type="entry name" value="M23_peptidase"/>
    <property type="match status" value="1"/>
</dbReference>
<keyword evidence="2" id="KW-0472">Membrane</keyword>
<dbReference type="OrthoDB" id="9814377at2"/>
<dbReference type="EMBL" id="JRYR02000001">
    <property type="protein sequence ID" value="OHX66812.1"/>
    <property type="molecule type" value="Genomic_DNA"/>
</dbReference>
<dbReference type="Pfam" id="PF01551">
    <property type="entry name" value="Peptidase_M23"/>
    <property type="match status" value="1"/>
</dbReference>
<dbReference type="PANTHER" id="PTHR21666:SF289">
    <property type="entry name" value="L-ALA--D-GLU ENDOPEPTIDASE"/>
    <property type="match status" value="1"/>
</dbReference>
<evidence type="ECO:0000256" key="1">
    <source>
        <dbReference type="ARBA" id="ARBA00022729"/>
    </source>
</evidence>